<organism evidence="2 3">
    <name type="scientific">Thalassococcus profundi</name>
    <dbReference type="NCBI Taxonomy" id="2282382"/>
    <lineage>
        <taxon>Bacteria</taxon>
        <taxon>Pseudomonadati</taxon>
        <taxon>Pseudomonadota</taxon>
        <taxon>Alphaproteobacteria</taxon>
        <taxon>Rhodobacterales</taxon>
        <taxon>Roseobacteraceae</taxon>
        <taxon>Thalassococcus</taxon>
    </lineage>
</organism>
<keyword evidence="1" id="KW-0812">Transmembrane</keyword>
<comment type="caution">
    <text evidence="2">The sequence shown here is derived from an EMBL/GenBank/DDBJ whole genome shotgun (WGS) entry which is preliminary data.</text>
</comment>
<evidence type="ECO:0000313" key="3">
    <source>
        <dbReference type="Proteomes" id="UP000253977"/>
    </source>
</evidence>
<dbReference type="RefSeq" id="WP_114512642.1">
    <property type="nucleotide sequence ID" value="NZ_QPMK01000021.1"/>
</dbReference>
<dbReference type="AlphaFoldDB" id="A0A369TH11"/>
<name>A0A369TH11_9RHOB</name>
<dbReference type="OrthoDB" id="7874312at2"/>
<feature type="transmembrane region" description="Helical" evidence="1">
    <location>
        <begin position="96"/>
        <end position="118"/>
    </location>
</feature>
<evidence type="ECO:0000256" key="1">
    <source>
        <dbReference type="SAM" id="Phobius"/>
    </source>
</evidence>
<keyword evidence="1" id="KW-0472">Membrane</keyword>
<accession>A0A369TH11</accession>
<keyword evidence="3" id="KW-1185">Reference proteome</keyword>
<reference evidence="2 3" key="1">
    <citation type="submission" date="2018-07" db="EMBL/GenBank/DDBJ databases">
        <title>Thalassococcus profundi sp. nov., a marine bacterium isolated from deep seawater of Okinawa Trough.</title>
        <authorList>
            <person name="Yu M."/>
        </authorList>
    </citation>
    <scope>NUCLEOTIDE SEQUENCE [LARGE SCALE GENOMIC DNA]</scope>
    <source>
        <strain evidence="2 3">WRAS1</strain>
    </source>
</reference>
<dbReference type="Proteomes" id="UP000253977">
    <property type="component" value="Unassembled WGS sequence"/>
</dbReference>
<dbReference type="EMBL" id="QPMK01000021">
    <property type="protein sequence ID" value="RDD64530.1"/>
    <property type="molecule type" value="Genomic_DNA"/>
</dbReference>
<sequence>MTQDRAISDSVDRLKALLEDKLGLRRGDLAQRAAKAGRRLPVAVRRDLEAVSRAVFAMQVPRLARQTDREDVLAAAQRAEAHLKGIDARDQRRGRLLGMLGALVFNLLLLFVLVLAVLRWRGLI</sequence>
<proteinExistence type="predicted"/>
<gene>
    <name evidence="2" type="ORF">DU478_19930</name>
</gene>
<evidence type="ECO:0000313" key="2">
    <source>
        <dbReference type="EMBL" id="RDD64530.1"/>
    </source>
</evidence>
<keyword evidence="1" id="KW-1133">Transmembrane helix</keyword>
<protein>
    <submittedName>
        <fullName evidence="2">Uncharacterized protein</fullName>
    </submittedName>
</protein>